<accession>A0A9Q3CP09</accession>
<name>A0A9Q3CP09_9BASI</name>
<dbReference type="Proteomes" id="UP000765509">
    <property type="component" value="Unassembled WGS sequence"/>
</dbReference>
<evidence type="ECO:0000313" key="2">
    <source>
        <dbReference type="Proteomes" id="UP000765509"/>
    </source>
</evidence>
<gene>
    <name evidence="1" type="ORF">O181_026245</name>
</gene>
<protein>
    <submittedName>
        <fullName evidence="1">Uncharacterized protein</fullName>
    </submittedName>
</protein>
<organism evidence="1 2">
    <name type="scientific">Austropuccinia psidii MF-1</name>
    <dbReference type="NCBI Taxonomy" id="1389203"/>
    <lineage>
        <taxon>Eukaryota</taxon>
        <taxon>Fungi</taxon>
        <taxon>Dikarya</taxon>
        <taxon>Basidiomycota</taxon>
        <taxon>Pucciniomycotina</taxon>
        <taxon>Pucciniomycetes</taxon>
        <taxon>Pucciniales</taxon>
        <taxon>Sphaerophragmiaceae</taxon>
        <taxon>Austropuccinia</taxon>
    </lineage>
</organism>
<sequence length="76" mass="8715">MKECLIKISSQFREASASYNEELGEIKVHEVERPYPPLLRRPAYPAIPRAVEELDCQLTELMKQGVLRNSGNNEEV</sequence>
<proteinExistence type="predicted"/>
<keyword evidence="2" id="KW-1185">Reference proteome</keyword>
<dbReference type="OrthoDB" id="10678662at2759"/>
<evidence type="ECO:0000313" key="1">
    <source>
        <dbReference type="EMBL" id="MBW0486530.1"/>
    </source>
</evidence>
<dbReference type="EMBL" id="AVOT02008700">
    <property type="protein sequence ID" value="MBW0486530.1"/>
    <property type="molecule type" value="Genomic_DNA"/>
</dbReference>
<reference evidence="1" key="1">
    <citation type="submission" date="2021-03" db="EMBL/GenBank/DDBJ databases">
        <title>Draft genome sequence of rust myrtle Austropuccinia psidii MF-1, a brazilian biotype.</title>
        <authorList>
            <person name="Quecine M.C."/>
            <person name="Pachon D.M.R."/>
            <person name="Bonatelli M.L."/>
            <person name="Correr F.H."/>
            <person name="Franceschini L.M."/>
            <person name="Leite T.F."/>
            <person name="Margarido G.R.A."/>
            <person name="Almeida C.A."/>
            <person name="Ferrarezi J.A."/>
            <person name="Labate C.A."/>
        </authorList>
    </citation>
    <scope>NUCLEOTIDE SEQUENCE</scope>
    <source>
        <strain evidence="1">MF-1</strain>
    </source>
</reference>
<dbReference type="AlphaFoldDB" id="A0A9Q3CP09"/>
<comment type="caution">
    <text evidence="1">The sequence shown here is derived from an EMBL/GenBank/DDBJ whole genome shotgun (WGS) entry which is preliminary data.</text>
</comment>